<accession>A0ABR1VTF1</accession>
<keyword evidence="3 7" id="KW-1133">Transmembrane helix</keyword>
<evidence type="ECO:0000259" key="8">
    <source>
        <dbReference type="Pfam" id="PF20684"/>
    </source>
</evidence>
<proteinExistence type="inferred from homology"/>
<dbReference type="EMBL" id="JAQQWN010000007">
    <property type="protein sequence ID" value="KAK8074492.1"/>
    <property type="molecule type" value="Genomic_DNA"/>
</dbReference>
<feature type="transmembrane region" description="Helical" evidence="7">
    <location>
        <begin position="102"/>
        <end position="127"/>
    </location>
</feature>
<evidence type="ECO:0000256" key="7">
    <source>
        <dbReference type="SAM" id="Phobius"/>
    </source>
</evidence>
<feature type="transmembrane region" description="Helical" evidence="7">
    <location>
        <begin position="230"/>
        <end position="250"/>
    </location>
</feature>
<keyword evidence="10" id="KW-1185">Reference proteome</keyword>
<feature type="domain" description="Rhodopsin" evidence="8">
    <location>
        <begin position="45"/>
        <end position="311"/>
    </location>
</feature>
<evidence type="ECO:0000313" key="10">
    <source>
        <dbReference type="Proteomes" id="UP001433268"/>
    </source>
</evidence>
<dbReference type="GeneID" id="92046530"/>
<evidence type="ECO:0000256" key="6">
    <source>
        <dbReference type="SAM" id="MobiDB-lite"/>
    </source>
</evidence>
<evidence type="ECO:0000256" key="2">
    <source>
        <dbReference type="ARBA" id="ARBA00022692"/>
    </source>
</evidence>
<dbReference type="PANTHER" id="PTHR33048">
    <property type="entry name" value="PTH11-LIKE INTEGRAL MEMBRANE PROTEIN (AFU_ORTHOLOGUE AFUA_5G11245)"/>
    <property type="match status" value="1"/>
</dbReference>
<dbReference type="PANTHER" id="PTHR33048:SF167">
    <property type="entry name" value="INTEGRAL MEMBRANE PROTEIN"/>
    <property type="match status" value="1"/>
</dbReference>
<gene>
    <name evidence="9" type="ORF">PG997_009155</name>
</gene>
<protein>
    <submittedName>
        <fullName evidence="9">Oxidoreductase</fullName>
    </submittedName>
</protein>
<evidence type="ECO:0000256" key="4">
    <source>
        <dbReference type="ARBA" id="ARBA00023136"/>
    </source>
</evidence>
<reference evidence="9 10" key="1">
    <citation type="submission" date="2023-01" db="EMBL/GenBank/DDBJ databases">
        <title>Analysis of 21 Apiospora genomes using comparative genomics revels a genus with tremendous synthesis potential of carbohydrate active enzymes and secondary metabolites.</title>
        <authorList>
            <person name="Sorensen T."/>
        </authorList>
    </citation>
    <scope>NUCLEOTIDE SEQUENCE [LARGE SCALE GENOMIC DNA]</scope>
    <source>
        <strain evidence="9 10">CBS 114990</strain>
    </source>
</reference>
<feature type="transmembrane region" description="Helical" evidence="7">
    <location>
        <begin position="61"/>
        <end position="82"/>
    </location>
</feature>
<comment type="subcellular location">
    <subcellularLocation>
        <location evidence="1">Membrane</location>
        <topology evidence="1">Multi-pass membrane protein</topology>
    </subcellularLocation>
</comment>
<dbReference type="RefSeq" id="XP_066665432.1">
    <property type="nucleotide sequence ID" value="XM_066813470.1"/>
</dbReference>
<organism evidence="9 10">
    <name type="scientific">Apiospora hydei</name>
    <dbReference type="NCBI Taxonomy" id="1337664"/>
    <lineage>
        <taxon>Eukaryota</taxon>
        <taxon>Fungi</taxon>
        <taxon>Dikarya</taxon>
        <taxon>Ascomycota</taxon>
        <taxon>Pezizomycotina</taxon>
        <taxon>Sordariomycetes</taxon>
        <taxon>Xylariomycetidae</taxon>
        <taxon>Amphisphaeriales</taxon>
        <taxon>Apiosporaceae</taxon>
        <taxon>Apiospora</taxon>
    </lineage>
</organism>
<feature type="transmembrane region" description="Helical" evidence="7">
    <location>
        <begin position="189"/>
        <end position="218"/>
    </location>
</feature>
<evidence type="ECO:0000256" key="3">
    <source>
        <dbReference type="ARBA" id="ARBA00022989"/>
    </source>
</evidence>
<keyword evidence="4 7" id="KW-0472">Membrane</keyword>
<comment type="similarity">
    <text evidence="5">Belongs to the SAT4 family.</text>
</comment>
<feature type="transmembrane region" description="Helical" evidence="7">
    <location>
        <begin position="139"/>
        <end position="169"/>
    </location>
</feature>
<evidence type="ECO:0000256" key="5">
    <source>
        <dbReference type="ARBA" id="ARBA00038359"/>
    </source>
</evidence>
<feature type="region of interest" description="Disordered" evidence="6">
    <location>
        <begin position="1"/>
        <end position="20"/>
    </location>
</feature>
<comment type="caution">
    <text evidence="9">The sequence shown here is derived from an EMBL/GenBank/DDBJ whole genome shotgun (WGS) entry which is preliminary data.</text>
</comment>
<dbReference type="Pfam" id="PF20684">
    <property type="entry name" value="Fung_rhodopsin"/>
    <property type="match status" value="1"/>
</dbReference>
<evidence type="ECO:0000256" key="1">
    <source>
        <dbReference type="ARBA" id="ARBA00004141"/>
    </source>
</evidence>
<sequence length="418" mass="46182">MASISTAIRAPESRGTGEGAVESNGGHILAVTGTLMGITFVVVSLRLYVRQVLLRSFSIDDAVILVALIMAIMSMVCFIGMVQHGAGRYPKDIKDEWKEGLAYWSFIIGEFLVTGISLVKISIGFVLKRFAQSPAQHRFLCGIILFCSVFMAYSAIAFTIACVPLRAMWVPGLRAAPTTKCQSPQTLSIIGTVNGVCIQAVNVLTDLIFCLLPVPVVLALRINRRTKATLFLILSFGLFACAASIARMIFGRRRLRDPYYTRQGSSPPQSTDKDKLTTHPRRHYNFLIWFYIELQVGILAASLPTLRPLFTKLLKDGPRAVLSGGNSKYGSMRYWGRLHLGDRSIPMDTINMPGRYYHGSIDNNDSNNNNNNGYYMAQISSTTHTRNSADGGGIRVSKRTEIMFNEEDKDFIEGAGAR</sequence>
<name>A0ABR1VTF1_9PEZI</name>
<keyword evidence="2 7" id="KW-0812">Transmembrane</keyword>
<dbReference type="InterPro" id="IPR049326">
    <property type="entry name" value="Rhodopsin_dom_fungi"/>
</dbReference>
<feature type="transmembrane region" description="Helical" evidence="7">
    <location>
        <begin position="28"/>
        <end position="49"/>
    </location>
</feature>
<evidence type="ECO:0000313" key="9">
    <source>
        <dbReference type="EMBL" id="KAK8074492.1"/>
    </source>
</evidence>
<dbReference type="Proteomes" id="UP001433268">
    <property type="component" value="Unassembled WGS sequence"/>
</dbReference>
<dbReference type="InterPro" id="IPR052337">
    <property type="entry name" value="SAT4-like"/>
</dbReference>